<proteinExistence type="predicted"/>
<evidence type="ECO:0000313" key="2">
    <source>
        <dbReference type="Proteomes" id="UP000285173"/>
    </source>
</evidence>
<organism evidence="1 2">
    <name type="scientific">Parabacteroides merdae</name>
    <dbReference type="NCBI Taxonomy" id="46503"/>
    <lineage>
        <taxon>Bacteria</taxon>
        <taxon>Pseudomonadati</taxon>
        <taxon>Bacteroidota</taxon>
        <taxon>Bacteroidia</taxon>
        <taxon>Bacteroidales</taxon>
        <taxon>Tannerellaceae</taxon>
        <taxon>Parabacteroides</taxon>
    </lineage>
</organism>
<comment type="caution">
    <text evidence="1">The sequence shown here is derived from an EMBL/GenBank/DDBJ whole genome shotgun (WGS) entry which is preliminary data.</text>
</comment>
<dbReference type="Proteomes" id="UP000285173">
    <property type="component" value="Unassembled WGS sequence"/>
</dbReference>
<accession>A0A3R6G8J4</accession>
<evidence type="ECO:0000313" key="1">
    <source>
        <dbReference type="EMBL" id="RGZ49096.1"/>
    </source>
</evidence>
<reference evidence="1 2" key="1">
    <citation type="submission" date="2018-08" db="EMBL/GenBank/DDBJ databases">
        <title>A genome reference for cultivated species of the human gut microbiota.</title>
        <authorList>
            <person name="Zou Y."/>
            <person name="Xue W."/>
            <person name="Luo G."/>
        </authorList>
    </citation>
    <scope>NUCLEOTIDE SEQUENCE [LARGE SCALE GENOMIC DNA]</scope>
    <source>
        <strain evidence="1 2">AM50-15</strain>
    </source>
</reference>
<name>A0A3R6G8J4_9BACT</name>
<sequence length="116" mass="13645">MGKLVLQDYEVEKHASYLAVEGVFFGGVYFDKVLFRFKKNVFYCIEFYSDDNSDTQELHRKIVNKYNCFNIKDISASACDDLGRSVFSCFVSIDRYKYVLSYKDERLYDLCNSNDI</sequence>
<dbReference type="EMBL" id="QSEF01000008">
    <property type="protein sequence ID" value="RGZ49096.1"/>
    <property type="molecule type" value="Genomic_DNA"/>
</dbReference>
<protein>
    <submittedName>
        <fullName evidence="1">Uncharacterized protein</fullName>
    </submittedName>
</protein>
<gene>
    <name evidence="1" type="ORF">DW986_07020</name>
</gene>
<dbReference type="AlphaFoldDB" id="A0A3R6G8J4"/>